<reference evidence="5" key="1">
    <citation type="submission" date="2019-07" db="EMBL/GenBank/DDBJ databases">
        <title>Chitinimonas sp. nov., isolated from Ny-Alesund, arctica soil.</title>
        <authorList>
            <person name="Xu Q."/>
            <person name="Peng F."/>
        </authorList>
    </citation>
    <scope>NUCLEOTIDE SEQUENCE [LARGE SCALE GENOMIC DNA]</scope>
    <source>
        <strain evidence="5">R3-44</strain>
    </source>
</reference>
<dbReference type="SUPFAM" id="SSF54106">
    <property type="entry name" value="LysM domain"/>
    <property type="match status" value="1"/>
</dbReference>
<evidence type="ECO:0000313" key="5">
    <source>
        <dbReference type="Proteomes" id="UP000317550"/>
    </source>
</evidence>
<dbReference type="KEGG" id="cari:FNU76_19520"/>
<feature type="compositionally biased region" description="Basic and acidic residues" evidence="2">
    <location>
        <begin position="197"/>
        <end position="223"/>
    </location>
</feature>
<keyword evidence="5" id="KW-1185">Reference proteome</keyword>
<dbReference type="PANTHER" id="PTHR21666">
    <property type="entry name" value="PEPTIDASE-RELATED"/>
    <property type="match status" value="1"/>
</dbReference>
<dbReference type="InterPro" id="IPR016047">
    <property type="entry name" value="M23ase_b-sheet_dom"/>
</dbReference>
<evidence type="ECO:0000313" key="4">
    <source>
        <dbReference type="EMBL" id="QDQ28364.1"/>
    </source>
</evidence>
<sequence>MNVRRTTGLVSALLLAACASEPVRSPAPVVDRTRPGSAVVRPAPVQTTGSRPMSSAPDARGKTYTVKAGDTLYSIALENGLDYKEVASWNQLADVNLIKIEQVLRLTDPNEAATPDGARERDTPDGVVIKPLKPEGTGSLPTPLPAPLPPPPKVDAPVAIASVAYPKALKLSYGADAATVARQAEGPLQSPAAVKPADIKPLDKPKPEADSKHEAKVDPKPADNKVLNPATGEEEINWAWPTVGKLVSGFSDASKGLDIGGKQGQPVVAAGSGKIVYAGSGLRGYGKLVIIKHNKTYLSAYAHNSQLLVKEGDNVKKGDKIAEMGNTDAEQVKLHFEIRRFGKPVDPSKYLTAG</sequence>
<feature type="region of interest" description="Disordered" evidence="2">
    <location>
        <begin position="187"/>
        <end position="228"/>
    </location>
</feature>
<dbReference type="GO" id="GO:0004222">
    <property type="term" value="F:metalloendopeptidase activity"/>
    <property type="evidence" value="ECO:0007669"/>
    <property type="project" value="TreeGrafter"/>
</dbReference>
<organism evidence="4 5">
    <name type="scientific">Chitinimonas arctica</name>
    <dbReference type="NCBI Taxonomy" id="2594795"/>
    <lineage>
        <taxon>Bacteria</taxon>
        <taxon>Pseudomonadati</taxon>
        <taxon>Pseudomonadota</taxon>
        <taxon>Betaproteobacteria</taxon>
        <taxon>Neisseriales</taxon>
        <taxon>Chitinibacteraceae</taxon>
        <taxon>Chitinimonas</taxon>
    </lineage>
</organism>
<feature type="region of interest" description="Disordered" evidence="2">
    <location>
        <begin position="109"/>
        <end position="144"/>
    </location>
</feature>
<dbReference type="GO" id="GO:0032153">
    <property type="term" value="C:cell division site"/>
    <property type="evidence" value="ECO:0007669"/>
    <property type="project" value="TreeGrafter"/>
</dbReference>
<dbReference type="Gene3D" id="3.10.350.10">
    <property type="entry name" value="LysM domain"/>
    <property type="match status" value="1"/>
</dbReference>
<dbReference type="Pfam" id="PF01551">
    <property type="entry name" value="Peptidase_M23"/>
    <property type="match status" value="1"/>
</dbReference>
<comment type="similarity">
    <text evidence="1">Belongs to the E.coli NlpD/Haemophilus LppB family.</text>
</comment>
<dbReference type="Pfam" id="PF01476">
    <property type="entry name" value="LysM"/>
    <property type="match status" value="1"/>
</dbReference>
<accession>A0A516SJP8</accession>
<proteinExistence type="inferred from homology"/>
<feature type="domain" description="LysM" evidence="3">
    <location>
        <begin position="62"/>
        <end position="106"/>
    </location>
</feature>
<dbReference type="Gene3D" id="2.70.70.10">
    <property type="entry name" value="Glucose Permease (Domain IIA)"/>
    <property type="match status" value="1"/>
</dbReference>
<dbReference type="PANTHER" id="PTHR21666:SF263">
    <property type="entry name" value="MUREIN HYDROLASE ACTIVATOR NLPD"/>
    <property type="match status" value="1"/>
</dbReference>
<feature type="region of interest" description="Disordered" evidence="2">
    <location>
        <begin position="26"/>
        <end position="61"/>
    </location>
</feature>
<dbReference type="GO" id="GO:0009279">
    <property type="term" value="C:cell outer membrane"/>
    <property type="evidence" value="ECO:0007669"/>
    <property type="project" value="TreeGrafter"/>
</dbReference>
<dbReference type="SMART" id="SM00257">
    <property type="entry name" value="LysM"/>
    <property type="match status" value="1"/>
</dbReference>
<evidence type="ECO:0000259" key="3">
    <source>
        <dbReference type="PROSITE" id="PS51782"/>
    </source>
</evidence>
<dbReference type="InterPro" id="IPR036779">
    <property type="entry name" value="LysM_dom_sf"/>
</dbReference>
<dbReference type="InterPro" id="IPR018392">
    <property type="entry name" value="LysM"/>
</dbReference>
<gene>
    <name evidence="4" type="ORF">FNU76_19520</name>
</gene>
<dbReference type="PROSITE" id="PS51782">
    <property type="entry name" value="LYSM"/>
    <property type="match status" value="1"/>
</dbReference>
<dbReference type="AlphaFoldDB" id="A0A516SJP8"/>
<protein>
    <submittedName>
        <fullName evidence="4">Peptidoglycan DD-metalloendopeptidase family protein</fullName>
    </submittedName>
</protein>
<evidence type="ECO:0000256" key="2">
    <source>
        <dbReference type="SAM" id="MobiDB-lite"/>
    </source>
</evidence>
<dbReference type="CDD" id="cd00118">
    <property type="entry name" value="LysM"/>
    <property type="match status" value="1"/>
</dbReference>
<dbReference type="InterPro" id="IPR011055">
    <property type="entry name" value="Dup_hybrid_motif"/>
</dbReference>
<dbReference type="PROSITE" id="PS51257">
    <property type="entry name" value="PROKAR_LIPOPROTEIN"/>
    <property type="match status" value="1"/>
</dbReference>
<dbReference type="Proteomes" id="UP000317550">
    <property type="component" value="Chromosome"/>
</dbReference>
<dbReference type="EMBL" id="CP041730">
    <property type="protein sequence ID" value="QDQ28364.1"/>
    <property type="molecule type" value="Genomic_DNA"/>
</dbReference>
<evidence type="ECO:0000256" key="1">
    <source>
        <dbReference type="ARBA" id="ARBA00038420"/>
    </source>
</evidence>
<dbReference type="OrthoDB" id="1099523at2"/>
<dbReference type="InterPro" id="IPR050570">
    <property type="entry name" value="Cell_wall_metabolism_enzyme"/>
</dbReference>
<dbReference type="SUPFAM" id="SSF51261">
    <property type="entry name" value="Duplicated hybrid motif"/>
    <property type="match status" value="1"/>
</dbReference>
<name>A0A516SJP8_9NEIS</name>
<dbReference type="CDD" id="cd12797">
    <property type="entry name" value="M23_peptidase"/>
    <property type="match status" value="1"/>
</dbReference>